<evidence type="ECO:0000313" key="2">
    <source>
        <dbReference type="Proteomes" id="UP001420932"/>
    </source>
</evidence>
<comment type="caution">
    <text evidence="1">The sequence shown here is derived from an EMBL/GenBank/DDBJ whole genome shotgun (WGS) entry which is preliminary data.</text>
</comment>
<gene>
    <name evidence="1" type="ORF">Syun_028759</name>
</gene>
<dbReference type="Proteomes" id="UP001420932">
    <property type="component" value="Unassembled WGS sequence"/>
</dbReference>
<sequence>MNSDQMLSSNANVRPIFSAAMKSETIGPPHMLINNSLVWANWQGVHRDTSPRGSESRHTTLNRNGHLVTESIHLASISFDSTKRAHANLMNPLFSFWQGKFVGE</sequence>
<name>A0AAP0E455_9MAGN</name>
<dbReference type="AlphaFoldDB" id="A0AAP0E455"/>
<reference evidence="1 2" key="1">
    <citation type="submission" date="2024-01" db="EMBL/GenBank/DDBJ databases">
        <title>Genome assemblies of Stephania.</title>
        <authorList>
            <person name="Yang L."/>
        </authorList>
    </citation>
    <scope>NUCLEOTIDE SEQUENCE [LARGE SCALE GENOMIC DNA]</scope>
    <source>
        <strain evidence="1">YNDBR</strain>
        <tissue evidence="1">Leaf</tissue>
    </source>
</reference>
<dbReference type="EMBL" id="JBBNAF010000013">
    <property type="protein sequence ID" value="KAK9086365.1"/>
    <property type="molecule type" value="Genomic_DNA"/>
</dbReference>
<keyword evidence="2" id="KW-1185">Reference proteome</keyword>
<evidence type="ECO:0000313" key="1">
    <source>
        <dbReference type="EMBL" id="KAK9086365.1"/>
    </source>
</evidence>
<organism evidence="1 2">
    <name type="scientific">Stephania yunnanensis</name>
    <dbReference type="NCBI Taxonomy" id="152371"/>
    <lineage>
        <taxon>Eukaryota</taxon>
        <taxon>Viridiplantae</taxon>
        <taxon>Streptophyta</taxon>
        <taxon>Embryophyta</taxon>
        <taxon>Tracheophyta</taxon>
        <taxon>Spermatophyta</taxon>
        <taxon>Magnoliopsida</taxon>
        <taxon>Ranunculales</taxon>
        <taxon>Menispermaceae</taxon>
        <taxon>Menispermoideae</taxon>
        <taxon>Cissampelideae</taxon>
        <taxon>Stephania</taxon>
    </lineage>
</organism>
<accession>A0AAP0E455</accession>
<proteinExistence type="predicted"/>
<protein>
    <submittedName>
        <fullName evidence="1">Uncharacterized protein</fullName>
    </submittedName>
</protein>